<gene>
    <name evidence="6" type="ORF">B1199_19265</name>
</gene>
<evidence type="ECO:0000256" key="2">
    <source>
        <dbReference type="PROSITE-ProRule" id="PRU01091"/>
    </source>
</evidence>
<accession>A0A2D0A136</accession>
<dbReference type="PANTHER" id="PTHR36842">
    <property type="entry name" value="PROTEIN TOLB HOMOLOG"/>
    <property type="match status" value="1"/>
</dbReference>
<dbReference type="SUPFAM" id="SSF46894">
    <property type="entry name" value="C-terminal effector domain of the bipartite response regulators"/>
    <property type="match status" value="1"/>
</dbReference>
<evidence type="ECO:0000256" key="4">
    <source>
        <dbReference type="SAM" id="Phobius"/>
    </source>
</evidence>
<keyword evidence="4" id="KW-1133">Transmembrane helix</keyword>
<dbReference type="RefSeq" id="WP_086745766.1">
    <property type="nucleotide sequence ID" value="NZ_MWPV01000007.1"/>
</dbReference>
<dbReference type="GO" id="GO:0000160">
    <property type="term" value="P:phosphorelay signal transduction system"/>
    <property type="evidence" value="ECO:0007669"/>
    <property type="project" value="InterPro"/>
</dbReference>
<evidence type="ECO:0000256" key="3">
    <source>
        <dbReference type="SAM" id="MobiDB-lite"/>
    </source>
</evidence>
<dbReference type="GO" id="GO:0003677">
    <property type="term" value="F:DNA binding"/>
    <property type="evidence" value="ECO:0007669"/>
    <property type="project" value="UniProtKB-UniRule"/>
</dbReference>
<comment type="caution">
    <text evidence="6">The sequence shown here is derived from an EMBL/GenBank/DDBJ whole genome shotgun (WGS) entry which is preliminary data.</text>
</comment>
<feature type="region of interest" description="Disordered" evidence="3">
    <location>
        <begin position="133"/>
        <end position="152"/>
    </location>
</feature>
<feature type="transmembrane region" description="Helical" evidence="4">
    <location>
        <begin position="164"/>
        <end position="185"/>
    </location>
</feature>
<keyword evidence="7" id="KW-1185">Reference proteome</keyword>
<sequence>MIQIGRYQLDEEEMVLIGDGQRVLLEPKVFEVLTYFCQNHNRYISMTELHETIWQGRCVSDAAVRRIISKIRLLVNDDHKNPTYIQSLPKRGYKLICAIEYDVSLTENLADEPNVEAQLSDEVTVSEHVSAAETNDLNGETNQELAAHNPTSTDNVKKTRFKPFWILFGVIFMAVVSYAAKTWLLPASITTQVVNTLPGDKIAVTQSADGQYLAFSGQMSEESGFQIYVKHQSDFDFKPITQQAHLPGALAFSADNQFLYFSDSTQNASLLYRINIQNGENEAEVIAENYYFISDLFSARTKGGVFFAARESATSPFLIYQYDATNQRVSTITSSSQAESLDIKGDISFDGTKLAVLRTNRLSHSDEIRVIDLKSKEVITRKQVSGGVFDIAWENASNILVLRRKFLNKFNVFTGGEATKFKLEQELLNIDSNSQRVISINLGLKQKLFLEKSLPFSELETKRVLTKDIYQMRYFGDRTLALLKEKGVTQLGFIGVDTDQFDSILATEYKLRVLDVAISKNQILVKINRRFALFDPINIGLEYITTGDDIVSDAAFSDDGHKVLFTTKNYEQWHVSTFDIESKIVTPLILDARYVRPFGKNYIIGNAEGEMFYYETESRRKVALNQKLSKEPNTQWLVRDSFIYWSSHDLVHTNFYQLDIKDIENPILSKQQFKYTQVSPDFSIDANNESFLMSQTKNMTSEVLEVLIK</sequence>
<name>A0A2D0A136_PSEDV</name>
<dbReference type="Proteomes" id="UP000194841">
    <property type="component" value="Unassembled WGS sequence"/>
</dbReference>
<evidence type="ECO:0000259" key="5">
    <source>
        <dbReference type="PROSITE" id="PS51755"/>
    </source>
</evidence>
<feature type="domain" description="OmpR/PhoB-type" evidence="5">
    <location>
        <begin position="1"/>
        <end position="97"/>
    </location>
</feature>
<dbReference type="Pfam" id="PF00486">
    <property type="entry name" value="Trans_reg_C"/>
    <property type="match status" value="1"/>
</dbReference>
<dbReference type="InterPro" id="IPR016032">
    <property type="entry name" value="Sig_transdc_resp-reg_C-effctor"/>
</dbReference>
<evidence type="ECO:0000313" key="7">
    <source>
        <dbReference type="Proteomes" id="UP000194841"/>
    </source>
</evidence>
<dbReference type="Gene3D" id="1.10.10.10">
    <property type="entry name" value="Winged helix-like DNA-binding domain superfamily/Winged helix DNA-binding domain"/>
    <property type="match status" value="1"/>
</dbReference>
<dbReference type="GO" id="GO:0006355">
    <property type="term" value="P:regulation of DNA-templated transcription"/>
    <property type="evidence" value="ECO:0007669"/>
    <property type="project" value="InterPro"/>
</dbReference>
<keyword evidence="4" id="KW-0472">Membrane</keyword>
<reference evidence="6 7" key="1">
    <citation type="submission" date="2017-02" db="EMBL/GenBank/DDBJ databases">
        <title>Pseudoalteromonas ulvae TC14 Genome.</title>
        <authorList>
            <person name="Molmeret M."/>
        </authorList>
    </citation>
    <scope>NUCLEOTIDE SEQUENCE [LARGE SCALE GENOMIC DNA]</scope>
    <source>
        <strain evidence="6">TC14</strain>
    </source>
</reference>
<keyword evidence="1 2" id="KW-0238">DNA-binding</keyword>
<dbReference type="InterPro" id="IPR036388">
    <property type="entry name" value="WH-like_DNA-bd_sf"/>
</dbReference>
<dbReference type="SUPFAM" id="SSF69322">
    <property type="entry name" value="Tricorn protease domain 2"/>
    <property type="match status" value="1"/>
</dbReference>
<dbReference type="SUPFAM" id="SSF82171">
    <property type="entry name" value="DPP6 N-terminal domain-like"/>
    <property type="match status" value="1"/>
</dbReference>
<dbReference type="InterPro" id="IPR001867">
    <property type="entry name" value="OmpR/PhoB-type_DNA-bd"/>
</dbReference>
<organism evidence="6 7">
    <name type="scientific">Pseudoalteromonas ulvae</name>
    <dbReference type="NCBI Taxonomy" id="107327"/>
    <lineage>
        <taxon>Bacteria</taxon>
        <taxon>Pseudomonadati</taxon>
        <taxon>Pseudomonadota</taxon>
        <taxon>Gammaproteobacteria</taxon>
        <taxon>Alteromonadales</taxon>
        <taxon>Pseudoalteromonadaceae</taxon>
        <taxon>Pseudoalteromonas</taxon>
    </lineage>
</organism>
<keyword evidence="4" id="KW-0812">Transmembrane</keyword>
<dbReference type="SMART" id="SM00862">
    <property type="entry name" value="Trans_reg_C"/>
    <property type="match status" value="1"/>
</dbReference>
<dbReference type="PROSITE" id="PS51755">
    <property type="entry name" value="OMPR_PHOB"/>
    <property type="match status" value="1"/>
</dbReference>
<dbReference type="OrthoDB" id="5900874at2"/>
<dbReference type="InterPro" id="IPR011042">
    <property type="entry name" value="6-blade_b-propeller_TolB-like"/>
</dbReference>
<protein>
    <recommendedName>
        <fullName evidence="5">OmpR/PhoB-type domain-containing protein</fullName>
    </recommendedName>
</protein>
<evidence type="ECO:0000313" key="6">
    <source>
        <dbReference type="EMBL" id="OUL56253.1"/>
    </source>
</evidence>
<evidence type="ECO:0000256" key="1">
    <source>
        <dbReference type="ARBA" id="ARBA00023125"/>
    </source>
</evidence>
<proteinExistence type="predicted"/>
<dbReference type="Gene3D" id="2.120.10.30">
    <property type="entry name" value="TolB, C-terminal domain"/>
    <property type="match status" value="1"/>
</dbReference>
<dbReference type="CDD" id="cd00383">
    <property type="entry name" value="trans_reg_C"/>
    <property type="match status" value="1"/>
</dbReference>
<dbReference type="AlphaFoldDB" id="A0A2D0A136"/>
<feature type="DNA-binding region" description="OmpR/PhoB-type" evidence="2">
    <location>
        <begin position="1"/>
        <end position="97"/>
    </location>
</feature>
<dbReference type="EMBL" id="MWPV01000007">
    <property type="protein sequence ID" value="OUL56253.1"/>
    <property type="molecule type" value="Genomic_DNA"/>
</dbReference>
<dbReference type="PANTHER" id="PTHR36842:SF1">
    <property type="entry name" value="PROTEIN TOLB"/>
    <property type="match status" value="1"/>
</dbReference>